<evidence type="ECO:0000313" key="1">
    <source>
        <dbReference type="EMBL" id="KNB51035.1"/>
    </source>
</evidence>
<dbReference type="Pfam" id="PF13671">
    <property type="entry name" value="AAA_33"/>
    <property type="match status" value="1"/>
</dbReference>
<dbReference type="InterPro" id="IPR027417">
    <property type="entry name" value="P-loop_NTPase"/>
</dbReference>
<reference evidence="2" key="1">
    <citation type="submission" date="2015-07" db="EMBL/GenBank/DDBJ databases">
        <title>Draft genome sequence of Streptomyces sp. CMAA 1322, a bacterium isolated from Caatinga biome, from dry forest semiarid of Brazil.</title>
        <authorList>
            <person name="Santos S.N."/>
            <person name="Gacesa R."/>
            <person name="Taketani R.G."/>
            <person name="Long P.F."/>
            <person name="Melo I.S."/>
        </authorList>
    </citation>
    <scope>NUCLEOTIDE SEQUENCE [LARGE SCALE GENOMIC DNA]</scope>
    <source>
        <strain evidence="2">CMAA 1322</strain>
    </source>
</reference>
<name>A0A0K9XC90_9ACTN</name>
<organism evidence="1 2">
    <name type="scientific">Streptomyces caatingaensis</name>
    <dbReference type="NCBI Taxonomy" id="1678637"/>
    <lineage>
        <taxon>Bacteria</taxon>
        <taxon>Bacillati</taxon>
        <taxon>Actinomycetota</taxon>
        <taxon>Actinomycetes</taxon>
        <taxon>Kitasatosporales</taxon>
        <taxon>Streptomycetaceae</taxon>
        <taxon>Streptomyces</taxon>
    </lineage>
</organism>
<evidence type="ECO:0008006" key="3">
    <source>
        <dbReference type="Google" id="ProtNLM"/>
    </source>
</evidence>
<dbReference type="SUPFAM" id="SSF52540">
    <property type="entry name" value="P-loop containing nucleoside triphosphate hydrolases"/>
    <property type="match status" value="1"/>
</dbReference>
<accession>A0A0K9XC90</accession>
<comment type="caution">
    <text evidence="1">The sequence shown here is derived from an EMBL/GenBank/DDBJ whole genome shotgun (WGS) entry which is preliminary data.</text>
</comment>
<proteinExistence type="predicted"/>
<protein>
    <recommendedName>
        <fullName evidence="3">ATP-binding protein</fullName>
    </recommendedName>
</protein>
<dbReference type="Gene3D" id="3.40.50.300">
    <property type="entry name" value="P-loop containing nucleotide triphosphate hydrolases"/>
    <property type="match status" value="1"/>
</dbReference>
<dbReference type="STRING" id="1678637.AC230_17970"/>
<gene>
    <name evidence="1" type="ORF">AC230_17970</name>
</gene>
<dbReference type="EMBL" id="LFXA01000011">
    <property type="protein sequence ID" value="KNB51035.1"/>
    <property type="molecule type" value="Genomic_DNA"/>
</dbReference>
<evidence type="ECO:0000313" key="2">
    <source>
        <dbReference type="Proteomes" id="UP000037288"/>
    </source>
</evidence>
<dbReference type="RefSeq" id="WP_049717286.1">
    <property type="nucleotide sequence ID" value="NZ_LFXA01000011.1"/>
</dbReference>
<keyword evidence="2" id="KW-1185">Reference proteome</keyword>
<sequence length="217" mass="22812">MRTQDDGAAAPVRDLRGPLPAPPLLRYGPGDLLVVSGLPGSGKSTLIRRVAPGLDGRGRPVVRVDSQDARARLERRLPARLPYGLYRPFVRLAHHLRLRAALRSGASVIVHDCGRTGRVRRRLAREARRRGTRLHVLLLVVPPETALAGQRARGRTVSAGAFARHRRAFGRLVSEAAAGRAPAGAASVVLLDRAAADALGAVVLGGAPAPAGRPGGG</sequence>
<dbReference type="Proteomes" id="UP000037288">
    <property type="component" value="Unassembled WGS sequence"/>
</dbReference>
<dbReference type="PATRIC" id="fig|1678637.3.peg.3873"/>
<dbReference type="AlphaFoldDB" id="A0A0K9XC90"/>